<evidence type="ECO:0000313" key="9">
    <source>
        <dbReference type="EMBL" id="MFC7292852.1"/>
    </source>
</evidence>
<dbReference type="PANTHER" id="PTHR43133">
    <property type="entry name" value="RNA POLYMERASE ECF-TYPE SIGMA FACTO"/>
    <property type="match status" value="1"/>
</dbReference>
<keyword evidence="5 6" id="KW-0804">Transcription</keyword>
<protein>
    <recommendedName>
        <fullName evidence="6">RNA polymerase sigma factor</fullName>
    </recommendedName>
</protein>
<proteinExistence type="inferred from homology"/>
<dbReference type="Gene3D" id="1.10.10.10">
    <property type="entry name" value="Winged helix-like DNA-binding domain superfamily/Winged helix DNA-binding domain"/>
    <property type="match status" value="1"/>
</dbReference>
<dbReference type="SUPFAM" id="SSF88659">
    <property type="entry name" value="Sigma3 and sigma4 domains of RNA polymerase sigma factors"/>
    <property type="match status" value="1"/>
</dbReference>
<dbReference type="InterPro" id="IPR000838">
    <property type="entry name" value="RNA_pol_sigma70_ECF_CS"/>
</dbReference>
<dbReference type="InterPro" id="IPR013325">
    <property type="entry name" value="RNA_pol_sigma_r2"/>
</dbReference>
<evidence type="ECO:0000256" key="6">
    <source>
        <dbReference type="RuleBase" id="RU000716"/>
    </source>
</evidence>
<dbReference type="RefSeq" id="WP_382168700.1">
    <property type="nucleotide sequence ID" value="NZ_JBHTBR010000007.1"/>
</dbReference>
<dbReference type="Pfam" id="PF08281">
    <property type="entry name" value="Sigma70_r4_2"/>
    <property type="match status" value="1"/>
</dbReference>
<dbReference type="InterPro" id="IPR007627">
    <property type="entry name" value="RNA_pol_sigma70_r2"/>
</dbReference>
<keyword evidence="2 6" id="KW-0805">Transcription regulation</keyword>
<dbReference type="PROSITE" id="PS01063">
    <property type="entry name" value="SIGMA70_ECF"/>
    <property type="match status" value="1"/>
</dbReference>
<feature type="domain" description="RNA polymerase sigma factor 70 region 4 type 2" evidence="8">
    <location>
        <begin position="120"/>
        <end position="170"/>
    </location>
</feature>
<accession>A0ABW2IP54</accession>
<evidence type="ECO:0000256" key="3">
    <source>
        <dbReference type="ARBA" id="ARBA00023082"/>
    </source>
</evidence>
<dbReference type="InterPro" id="IPR013324">
    <property type="entry name" value="RNA_pol_sigma_r3/r4-like"/>
</dbReference>
<keyword evidence="3 6" id="KW-0731">Sigma factor</keyword>
<name>A0ABW2IP54_9PROT</name>
<reference evidence="10" key="1">
    <citation type="journal article" date="2019" name="Int. J. Syst. Evol. Microbiol.">
        <title>The Global Catalogue of Microorganisms (GCM) 10K type strain sequencing project: providing services to taxonomists for standard genome sequencing and annotation.</title>
        <authorList>
            <consortium name="The Broad Institute Genomics Platform"/>
            <consortium name="The Broad Institute Genome Sequencing Center for Infectious Disease"/>
            <person name="Wu L."/>
            <person name="Ma J."/>
        </authorList>
    </citation>
    <scope>NUCLEOTIDE SEQUENCE [LARGE SCALE GENOMIC DNA]</scope>
    <source>
        <strain evidence="10">CCUG 51308</strain>
    </source>
</reference>
<organism evidence="9 10">
    <name type="scientific">Hirschia litorea</name>
    <dbReference type="NCBI Taxonomy" id="1199156"/>
    <lineage>
        <taxon>Bacteria</taxon>
        <taxon>Pseudomonadati</taxon>
        <taxon>Pseudomonadota</taxon>
        <taxon>Alphaproteobacteria</taxon>
        <taxon>Hyphomonadales</taxon>
        <taxon>Hyphomonadaceae</taxon>
        <taxon>Hirschia</taxon>
    </lineage>
</organism>
<comment type="caution">
    <text evidence="9">The sequence shown here is derived from an EMBL/GenBank/DDBJ whole genome shotgun (WGS) entry which is preliminary data.</text>
</comment>
<comment type="similarity">
    <text evidence="1 6">Belongs to the sigma-70 factor family. ECF subfamily.</text>
</comment>
<keyword evidence="10" id="KW-1185">Reference proteome</keyword>
<evidence type="ECO:0000256" key="4">
    <source>
        <dbReference type="ARBA" id="ARBA00023125"/>
    </source>
</evidence>
<dbReference type="InterPro" id="IPR039425">
    <property type="entry name" value="RNA_pol_sigma-70-like"/>
</dbReference>
<evidence type="ECO:0000256" key="2">
    <source>
        <dbReference type="ARBA" id="ARBA00023015"/>
    </source>
</evidence>
<dbReference type="InterPro" id="IPR036388">
    <property type="entry name" value="WH-like_DNA-bd_sf"/>
</dbReference>
<dbReference type="Proteomes" id="UP001596492">
    <property type="component" value="Unassembled WGS sequence"/>
</dbReference>
<dbReference type="PANTHER" id="PTHR43133:SF63">
    <property type="entry name" value="RNA POLYMERASE SIGMA FACTOR FECI-RELATED"/>
    <property type="match status" value="1"/>
</dbReference>
<keyword evidence="4 6" id="KW-0238">DNA-binding</keyword>
<dbReference type="InterPro" id="IPR014284">
    <property type="entry name" value="RNA_pol_sigma-70_dom"/>
</dbReference>
<dbReference type="SUPFAM" id="SSF88946">
    <property type="entry name" value="Sigma2 domain of RNA polymerase sigma factors"/>
    <property type="match status" value="1"/>
</dbReference>
<sequence length="208" mass="23748">MSKLNSTRAKTDKAGGIWGAFLEAEPVIRRLIKRIAPDRQQVEDITQETIMRALHAEKENEIEQPKAYLFMIARNLVKDELDRKSRSIIEFIDDYAPDIEAEDVPTPEEILDSRKRMHLFGEAVASLPKQCREVFVLKKVYGYSHKDISKKLGISISTTEKHTIAGLKRCREFMNARDASKVRRVSTAAPILGSRSKVLVSRDTKHEE</sequence>
<evidence type="ECO:0000256" key="5">
    <source>
        <dbReference type="ARBA" id="ARBA00023163"/>
    </source>
</evidence>
<evidence type="ECO:0000259" key="8">
    <source>
        <dbReference type="Pfam" id="PF08281"/>
    </source>
</evidence>
<dbReference type="InterPro" id="IPR013249">
    <property type="entry name" value="RNA_pol_sigma70_r4_t2"/>
</dbReference>
<evidence type="ECO:0000313" key="10">
    <source>
        <dbReference type="Proteomes" id="UP001596492"/>
    </source>
</evidence>
<evidence type="ECO:0000259" key="7">
    <source>
        <dbReference type="Pfam" id="PF04542"/>
    </source>
</evidence>
<dbReference type="Pfam" id="PF04542">
    <property type="entry name" value="Sigma70_r2"/>
    <property type="match status" value="1"/>
</dbReference>
<evidence type="ECO:0000256" key="1">
    <source>
        <dbReference type="ARBA" id="ARBA00010641"/>
    </source>
</evidence>
<gene>
    <name evidence="9" type="ORF">ACFQS8_14570</name>
</gene>
<feature type="domain" description="RNA polymerase sigma-70 region 2" evidence="7">
    <location>
        <begin position="25"/>
        <end position="86"/>
    </location>
</feature>
<dbReference type="EMBL" id="JBHTBR010000007">
    <property type="protein sequence ID" value="MFC7292852.1"/>
    <property type="molecule type" value="Genomic_DNA"/>
</dbReference>
<dbReference type="Gene3D" id="1.10.1740.10">
    <property type="match status" value="1"/>
</dbReference>
<dbReference type="NCBIfam" id="TIGR02937">
    <property type="entry name" value="sigma70-ECF"/>
    <property type="match status" value="1"/>
</dbReference>